<name>A0AAV2BBB6_9ARAC</name>
<reference evidence="1 2" key="1">
    <citation type="submission" date="2024-04" db="EMBL/GenBank/DDBJ databases">
        <authorList>
            <person name="Rising A."/>
            <person name="Reimegard J."/>
            <person name="Sonavane S."/>
            <person name="Akerstrom W."/>
            <person name="Nylinder S."/>
            <person name="Hedman E."/>
            <person name="Kallberg Y."/>
        </authorList>
    </citation>
    <scope>NUCLEOTIDE SEQUENCE [LARGE SCALE GENOMIC DNA]</scope>
</reference>
<accession>A0AAV2BBB6</accession>
<proteinExistence type="predicted"/>
<evidence type="ECO:0000313" key="1">
    <source>
        <dbReference type="EMBL" id="CAL1293512.1"/>
    </source>
</evidence>
<organism evidence="1 2">
    <name type="scientific">Larinioides sclopetarius</name>
    <dbReference type="NCBI Taxonomy" id="280406"/>
    <lineage>
        <taxon>Eukaryota</taxon>
        <taxon>Metazoa</taxon>
        <taxon>Ecdysozoa</taxon>
        <taxon>Arthropoda</taxon>
        <taxon>Chelicerata</taxon>
        <taxon>Arachnida</taxon>
        <taxon>Araneae</taxon>
        <taxon>Araneomorphae</taxon>
        <taxon>Entelegynae</taxon>
        <taxon>Araneoidea</taxon>
        <taxon>Araneidae</taxon>
        <taxon>Larinioides</taxon>
    </lineage>
</organism>
<comment type="caution">
    <text evidence="1">The sequence shown here is derived from an EMBL/GenBank/DDBJ whole genome shotgun (WGS) entry which is preliminary data.</text>
</comment>
<evidence type="ECO:0000313" key="2">
    <source>
        <dbReference type="Proteomes" id="UP001497382"/>
    </source>
</evidence>
<dbReference type="Proteomes" id="UP001497382">
    <property type="component" value="Unassembled WGS sequence"/>
</dbReference>
<keyword evidence="2" id="KW-1185">Reference proteome</keyword>
<dbReference type="AlphaFoldDB" id="A0AAV2BBB6"/>
<dbReference type="EMBL" id="CAXIEN010000329">
    <property type="protein sequence ID" value="CAL1293512.1"/>
    <property type="molecule type" value="Genomic_DNA"/>
</dbReference>
<protein>
    <submittedName>
        <fullName evidence="1">Uncharacterized protein</fullName>
    </submittedName>
</protein>
<sequence length="27" mass="3013">MELGPSRKGEVLESSFTSLKFLMKLAL</sequence>
<gene>
    <name evidence="1" type="ORF">LARSCL_LOCUS18237</name>
</gene>